<dbReference type="EMBL" id="BLSB01000125">
    <property type="protein sequence ID" value="GFP35524.1"/>
    <property type="molecule type" value="Genomic_DNA"/>
</dbReference>
<proteinExistence type="predicted"/>
<dbReference type="EMBL" id="BLRX01000116">
    <property type="protein sequence ID" value="GFP25536.1"/>
    <property type="molecule type" value="Genomic_DNA"/>
</dbReference>
<accession>A0A6V8NNJ4</accession>
<evidence type="ECO:0000313" key="5">
    <source>
        <dbReference type="EMBL" id="GFP31144.1"/>
    </source>
</evidence>
<evidence type="ECO:0000313" key="14">
    <source>
        <dbReference type="Proteomes" id="UP000580051"/>
    </source>
</evidence>
<protein>
    <submittedName>
        <fullName evidence="3">Uncharacterized protein</fullName>
    </submittedName>
</protein>
<evidence type="ECO:0000313" key="8">
    <source>
        <dbReference type="EMBL" id="GFP40281.1"/>
    </source>
</evidence>
<dbReference type="Proteomes" id="UP000588083">
    <property type="component" value="Unassembled WGS sequence"/>
</dbReference>
<dbReference type="Proteomes" id="UP000574717">
    <property type="component" value="Unassembled WGS sequence"/>
</dbReference>
<evidence type="ECO:0000313" key="6">
    <source>
        <dbReference type="EMBL" id="GFP35524.1"/>
    </source>
</evidence>
<evidence type="ECO:0000313" key="7">
    <source>
        <dbReference type="EMBL" id="GFP37799.1"/>
    </source>
</evidence>
<dbReference type="RefSeq" id="WP_176233769.1">
    <property type="nucleotide sequence ID" value="NZ_BLRY01000182.1"/>
</dbReference>
<evidence type="ECO:0000313" key="9">
    <source>
        <dbReference type="Proteomes" id="UP000543224"/>
    </source>
</evidence>
<comment type="caution">
    <text evidence="3">The sequence shown here is derived from an EMBL/GenBank/DDBJ whole genome shotgun (WGS) entry which is preliminary data.</text>
</comment>
<dbReference type="Proteomes" id="UP000580051">
    <property type="component" value="Unassembled WGS sequence"/>
</dbReference>
<reference evidence="9 10" key="1">
    <citation type="journal article" date="2020" name="Front. Microbiol.">
        <title>Single-cell genomics of novel Actinobacteria with the Wood-Ljungdahl pathway discovered in a serpentinizing system.</title>
        <authorList>
            <person name="Merino N."/>
            <person name="Kawai M."/>
            <person name="Boyd E.S."/>
            <person name="Colman D.R."/>
            <person name="McGlynn S.E."/>
            <person name="Nealson K.H."/>
            <person name="Kurokawa K."/>
            <person name="Hongoh Y."/>
        </authorList>
    </citation>
    <scope>NUCLEOTIDE SEQUENCE [LARGE SCALE GENOMIC DNA]</scope>
    <source>
        <strain evidence="2 12">S03</strain>
        <strain evidence="3 14">S06</strain>
        <strain evidence="4 9">S25</strain>
        <strain evidence="5 15">S34</strain>
        <strain evidence="6 13">S43</strain>
        <strain evidence="7 10">S44</strain>
        <strain evidence="8 11">S47</strain>
    </source>
</reference>
<name>A0A6V8NNJ4_9ACTN</name>
<evidence type="ECO:0000313" key="13">
    <source>
        <dbReference type="Proteomes" id="UP000576480"/>
    </source>
</evidence>
<dbReference type="EMBL" id="BLSD01000190">
    <property type="protein sequence ID" value="GFP40281.1"/>
    <property type="molecule type" value="Genomic_DNA"/>
</dbReference>
<dbReference type="EMBL" id="BLRZ01000178">
    <property type="protein sequence ID" value="GFP31144.1"/>
    <property type="molecule type" value="Genomic_DNA"/>
</dbReference>
<dbReference type="Proteomes" id="UP000561271">
    <property type="component" value="Unassembled WGS sequence"/>
</dbReference>
<dbReference type="EMBL" id="BLRV01000081">
    <property type="protein sequence ID" value="GFP21677.1"/>
    <property type="molecule type" value="Genomic_DNA"/>
</dbReference>
<dbReference type="Proteomes" id="UP000576480">
    <property type="component" value="Unassembled WGS sequence"/>
</dbReference>
<evidence type="ECO:0000313" key="4">
    <source>
        <dbReference type="EMBL" id="GFP25536.1"/>
    </source>
</evidence>
<evidence type="ECO:0000313" key="15">
    <source>
        <dbReference type="Proteomes" id="UP000588083"/>
    </source>
</evidence>
<dbReference type="EMBL" id="BLSC01000169">
    <property type="protein sequence ID" value="GFP37799.1"/>
    <property type="molecule type" value="Genomic_DNA"/>
</dbReference>
<dbReference type="Proteomes" id="UP000569018">
    <property type="component" value="Unassembled WGS sequence"/>
</dbReference>
<dbReference type="Proteomes" id="UP000543224">
    <property type="component" value="Unassembled WGS sequence"/>
</dbReference>
<evidence type="ECO:0000313" key="3">
    <source>
        <dbReference type="EMBL" id="GFP21677.1"/>
    </source>
</evidence>
<organism evidence="3 14">
    <name type="scientific">Candidatus Hakubella thermalkaliphila</name>
    <dbReference type="NCBI Taxonomy" id="2754717"/>
    <lineage>
        <taxon>Bacteria</taxon>
        <taxon>Bacillati</taxon>
        <taxon>Actinomycetota</taxon>
        <taxon>Actinomycetota incertae sedis</taxon>
        <taxon>Candidatus Hakubellales</taxon>
        <taxon>Candidatus Hakubellaceae</taxon>
        <taxon>Candidatus Hakubella</taxon>
    </lineage>
</organism>
<dbReference type="AlphaFoldDB" id="A0A6V8NNJ4"/>
<sequence>MELVDALLLKAPMASFPMLSLSLFCQRGGGRRRQEGHRLAARRAGNQPEQAGGQQADEDAVSDVQGRFRGLLPDIKKG</sequence>
<gene>
    <name evidence="2" type="ORF">HKBW3S03_00049</name>
    <name evidence="3" type="ORF">HKBW3S06_00904</name>
    <name evidence="4" type="ORF">HKBW3S25_01016</name>
    <name evidence="5" type="ORF">HKBW3S34_02063</name>
    <name evidence="6" type="ORF">HKBW3S43_01315</name>
    <name evidence="7" type="ORF">HKBW3S44_01479</name>
    <name evidence="8" type="ORF">HKBW3S47_01977</name>
</gene>
<evidence type="ECO:0000313" key="12">
    <source>
        <dbReference type="Proteomes" id="UP000574717"/>
    </source>
</evidence>
<keyword evidence="15" id="KW-1185">Reference proteome</keyword>
<feature type="region of interest" description="Disordered" evidence="1">
    <location>
        <begin position="34"/>
        <end position="78"/>
    </location>
</feature>
<evidence type="ECO:0000313" key="10">
    <source>
        <dbReference type="Proteomes" id="UP000561271"/>
    </source>
</evidence>
<evidence type="ECO:0000256" key="1">
    <source>
        <dbReference type="SAM" id="MobiDB-lite"/>
    </source>
</evidence>
<dbReference type="EMBL" id="BLRU01000002">
    <property type="protein sequence ID" value="GFP18544.1"/>
    <property type="molecule type" value="Genomic_DNA"/>
</dbReference>
<evidence type="ECO:0000313" key="2">
    <source>
        <dbReference type="EMBL" id="GFP18544.1"/>
    </source>
</evidence>
<evidence type="ECO:0000313" key="11">
    <source>
        <dbReference type="Proteomes" id="UP000569018"/>
    </source>
</evidence>